<dbReference type="OrthoDB" id="4194555at2759"/>
<proteinExistence type="predicted"/>
<accession>A0A6A6FSL8</accession>
<evidence type="ECO:0008006" key="4">
    <source>
        <dbReference type="Google" id="ProtNLM"/>
    </source>
</evidence>
<sequence>MVKLRYLPLCPKPSASRPEAITKDTELVVLPSHGERIHHLIDGVSRCRARWPDNRVPMEIFNLITTFLSRDDVKSMRLVNKDFEEKVSANLFASAVVPFNTELYDMIEEDSKAAHRMPRPTPSAKAKGKAKAIDPTDQAVYKGHGLRVFQGFGPYFRRFGMSFEVAENQLARPPIKKELDHVTSYYGSYEWPHQQYTRFAGLAGLERTADETLRMKAAFSNLGRVQELGLSIDSGLGWLNGPDMSVHARVFQRPSSVFGPSRPTPDQQAQDAQTFWQALQETAPSTFTECSPPNVLHGLLYTTFGQPDSNSSAAYDKSALVPAELRKEQKEWLLETDWAQRAFLECYMLAVMDNPANFRNVKVLTIAKVSSGLLPILSREAFWQALPSVTDVTIHVKPDWRTVERDNAGFAETCPRHPSEAVNTFYRCMLRDRLCLKSTIKKLNLGWTAGGEHAEGIFARNNHILPAPISPLEQSTAVNDQSGLVFSFVEHLTLHNCWITPVTLERLVKNHADKALKTLTLDSVSMTAHPRFAAGTQAQQNQAEPSHWTKGHRGGSWAEVLDKVSPGPVFRDFLDQPQPWEEPSPTRPPTCLQAIEFKSCGYVKLVNNTSMDQATIEAGSEHHLSPWFRARQSALQPAMMTTNDRYIGRIVQHMAEHEGNALAFAWGLREGWHDRAKAEEVEYDGLLLGGTGRFSGKIEKVTSTAT</sequence>
<evidence type="ECO:0000256" key="1">
    <source>
        <dbReference type="SAM" id="MobiDB-lite"/>
    </source>
</evidence>
<evidence type="ECO:0000313" key="3">
    <source>
        <dbReference type="Proteomes" id="UP000799539"/>
    </source>
</evidence>
<keyword evidence="3" id="KW-1185">Reference proteome</keyword>
<organism evidence="2 3">
    <name type="scientific">Cercospora zeae-maydis SCOH1-5</name>
    <dbReference type="NCBI Taxonomy" id="717836"/>
    <lineage>
        <taxon>Eukaryota</taxon>
        <taxon>Fungi</taxon>
        <taxon>Dikarya</taxon>
        <taxon>Ascomycota</taxon>
        <taxon>Pezizomycotina</taxon>
        <taxon>Dothideomycetes</taxon>
        <taxon>Dothideomycetidae</taxon>
        <taxon>Mycosphaerellales</taxon>
        <taxon>Mycosphaerellaceae</taxon>
        <taxon>Cercospora</taxon>
    </lineage>
</organism>
<reference evidence="2" key="1">
    <citation type="journal article" date="2020" name="Stud. Mycol.">
        <title>101 Dothideomycetes genomes: a test case for predicting lifestyles and emergence of pathogens.</title>
        <authorList>
            <person name="Haridas S."/>
            <person name="Albert R."/>
            <person name="Binder M."/>
            <person name="Bloem J."/>
            <person name="Labutti K."/>
            <person name="Salamov A."/>
            <person name="Andreopoulos B."/>
            <person name="Baker S."/>
            <person name="Barry K."/>
            <person name="Bills G."/>
            <person name="Bluhm B."/>
            <person name="Cannon C."/>
            <person name="Castanera R."/>
            <person name="Culley D."/>
            <person name="Daum C."/>
            <person name="Ezra D."/>
            <person name="Gonzalez J."/>
            <person name="Henrissat B."/>
            <person name="Kuo A."/>
            <person name="Liang C."/>
            <person name="Lipzen A."/>
            <person name="Lutzoni F."/>
            <person name="Magnuson J."/>
            <person name="Mondo S."/>
            <person name="Nolan M."/>
            <person name="Ohm R."/>
            <person name="Pangilinan J."/>
            <person name="Park H.-J."/>
            <person name="Ramirez L."/>
            <person name="Alfaro M."/>
            <person name="Sun H."/>
            <person name="Tritt A."/>
            <person name="Yoshinaga Y."/>
            <person name="Zwiers L.-H."/>
            <person name="Turgeon B."/>
            <person name="Goodwin S."/>
            <person name="Spatafora J."/>
            <person name="Crous P."/>
            <person name="Grigoriev I."/>
        </authorList>
    </citation>
    <scope>NUCLEOTIDE SEQUENCE</scope>
    <source>
        <strain evidence="2">SCOH1-5</strain>
    </source>
</reference>
<feature type="region of interest" description="Disordered" evidence="1">
    <location>
        <begin position="535"/>
        <end position="554"/>
    </location>
</feature>
<name>A0A6A6FSL8_9PEZI</name>
<feature type="region of interest" description="Disordered" evidence="1">
    <location>
        <begin position="112"/>
        <end position="131"/>
    </location>
</feature>
<evidence type="ECO:0000313" key="2">
    <source>
        <dbReference type="EMBL" id="KAF2216443.1"/>
    </source>
</evidence>
<dbReference type="EMBL" id="ML992664">
    <property type="protein sequence ID" value="KAF2216443.1"/>
    <property type="molecule type" value="Genomic_DNA"/>
</dbReference>
<dbReference type="Proteomes" id="UP000799539">
    <property type="component" value="Unassembled WGS sequence"/>
</dbReference>
<gene>
    <name evidence="2" type="ORF">CERZMDRAFT_33755</name>
</gene>
<dbReference type="AlphaFoldDB" id="A0A6A6FSL8"/>
<protein>
    <recommendedName>
        <fullName evidence="4">F-box domain-containing protein</fullName>
    </recommendedName>
</protein>